<reference evidence="2 3" key="1">
    <citation type="submission" date="2019-06" db="EMBL/GenBank/DDBJ databases">
        <title>Sulfurimonas gotlandica sp. nov., a chemoautotrophic and psychrotolerant epsilonproteobacterium isolated from a pelagic redoxcline, and an emended description of the genus Sulfurimonas.</title>
        <authorList>
            <person name="Wang S."/>
            <person name="Jiang L."/>
            <person name="Shao Z."/>
        </authorList>
    </citation>
    <scope>NUCLEOTIDE SEQUENCE [LARGE SCALE GENOMIC DNA]</scope>
    <source>
        <strain evidence="2 3">S2-6</strain>
    </source>
</reference>
<feature type="transmembrane region" description="Helical" evidence="1">
    <location>
        <begin position="387"/>
        <end position="403"/>
    </location>
</feature>
<dbReference type="KEGG" id="ssei:FJR45_10325"/>
<accession>A0A7M1B3J7</accession>
<feature type="transmembrane region" description="Helical" evidence="1">
    <location>
        <begin position="51"/>
        <end position="77"/>
    </location>
</feature>
<feature type="transmembrane region" description="Helical" evidence="1">
    <location>
        <begin position="363"/>
        <end position="381"/>
    </location>
</feature>
<feature type="transmembrane region" description="Helical" evidence="1">
    <location>
        <begin position="243"/>
        <end position="266"/>
    </location>
</feature>
<protein>
    <recommendedName>
        <fullName evidence="4">Cbb3-type cytochrome c oxidase subunit I</fullName>
    </recommendedName>
</protein>
<keyword evidence="1" id="KW-1133">Transmembrane helix</keyword>
<feature type="transmembrane region" description="Helical" evidence="1">
    <location>
        <begin position="89"/>
        <end position="107"/>
    </location>
</feature>
<organism evidence="2 3">
    <name type="scientific">Sulfurimonas sediminis</name>
    <dbReference type="NCBI Taxonomy" id="2590020"/>
    <lineage>
        <taxon>Bacteria</taxon>
        <taxon>Pseudomonadati</taxon>
        <taxon>Campylobacterota</taxon>
        <taxon>Epsilonproteobacteria</taxon>
        <taxon>Campylobacterales</taxon>
        <taxon>Sulfurimonadaceae</taxon>
        <taxon>Sulfurimonas</taxon>
    </lineage>
</organism>
<gene>
    <name evidence="2" type="ORF">FJR45_10325</name>
</gene>
<keyword evidence="1" id="KW-0472">Membrane</keyword>
<feature type="transmembrane region" description="Helical" evidence="1">
    <location>
        <begin position="278"/>
        <end position="295"/>
    </location>
</feature>
<dbReference type="Proteomes" id="UP000593719">
    <property type="component" value="Chromosome"/>
</dbReference>
<feature type="transmembrane region" description="Helical" evidence="1">
    <location>
        <begin position="113"/>
        <end position="137"/>
    </location>
</feature>
<dbReference type="RefSeq" id="WP_193150464.1">
    <property type="nucleotide sequence ID" value="NZ_CP041235.1"/>
</dbReference>
<feature type="transmembrane region" description="Helical" evidence="1">
    <location>
        <begin position="20"/>
        <end position="39"/>
    </location>
</feature>
<dbReference type="EMBL" id="CP041235">
    <property type="protein sequence ID" value="QOP44317.1"/>
    <property type="molecule type" value="Genomic_DNA"/>
</dbReference>
<feature type="transmembrane region" description="Helical" evidence="1">
    <location>
        <begin position="184"/>
        <end position="209"/>
    </location>
</feature>
<proteinExistence type="predicted"/>
<feature type="transmembrane region" description="Helical" evidence="1">
    <location>
        <begin position="149"/>
        <end position="172"/>
    </location>
</feature>
<evidence type="ECO:0000313" key="3">
    <source>
        <dbReference type="Proteomes" id="UP000593719"/>
    </source>
</evidence>
<sequence>MFQGLSLEQAPPYAVPIKFYLSGAFYLILLSAAIIVYGFSVSSRFDYEVIALTHLLTLGFITHVMFGSLFQMLPVMLGTPYTNVVKNATIIHIALNAGVLSFVVGFLTNTALLLYFAAILLTGTFFYFAILSFKTILLSQEKNTLVQNFAASFIALFAAALFGALALLGHFGFVDTLRYGNTHIAFMLFGWVFLLIVSVSYKIIPMFFVAKEFPIFVQKRLYPVQLVLLFLFAYAQLQEKTLLLTLTQFLLCASVILFALLSILILRKRKRARKDASIQLWYFAMGNAILASLLFTGADILHVNLSFAIGFFALFGAVYALINAMLYKIIPFLTWFHLSSNMVFDAEMGDVIPKKKMNMQINLYYLAYFFFLCTVLSPAFIIPSATLFLFSSLLLLLNILKAQKYYREYMKKKVVFE</sequence>
<dbReference type="AlphaFoldDB" id="A0A7M1B3J7"/>
<evidence type="ECO:0000256" key="1">
    <source>
        <dbReference type="SAM" id="Phobius"/>
    </source>
</evidence>
<keyword evidence="1" id="KW-0812">Transmembrane</keyword>
<feature type="transmembrane region" description="Helical" evidence="1">
    <location>
        <begin position="301"/>
        <end position="322"/>
    </location>
</feature>
<keyword evidence="3" id="KW-1185">Reference proteome</keyword>
<evidence type="ECO:0000313" key="2">
    <source>
        <dbReference type="EMBL" id="QOP44317.1"/>
    </source>
</evidence>
<name>A0A7M1B3J7_9BACT</name>
<evidence type="ECO:0008006" key="4">
    <source>
        <dbReference type="Google" id="ProtNLM"/>
    </source>
</evidence>